<keyword evidence="2" id="KW-1185">Reference proteome</keyword>
<dbReference type="Gene3D" id="2.60.120.430">
    <property type="entry name" value="Galactose-binding lectin"/>
    <property type="match status" value="1"/>
</dbReference>
<dbReference type="RefSeq" id="WP_226587497.1">
    <property type="nucleotide sequence ID" value="NZ_BLAY01000116.1"/>
</dbReference>
<dbReference type="SUPFAM" id="SSF52317">
    <property type="entry name" value="Class I glutamine amidotransferase-like"/>
    <property type="match status" value="3"/>
</dbReference>
<evidence type="ECO:0000313" key="2">
    <source>
        <dbReference type="Proteomes" id="UP001050975"/>
    </source>
</evidence>
<reference evidence="1" key="1">
    <citation type="submission" date="2019-10" db="EMBL/GenBank/DDBJ databases">
        <title>Draft genome sequece of Microseira wollei NIES-4236.</title>
        <authorList>
            <person name="Yamaguchi H."/>
            <person name="Suzuki S."/>
            <person name="Kawachi M."/>
        </authorList>
    </citation>
    <scope>NUCLEOTIDE SEQUENCE</scope>
    <source>
        <strain evidence="1">NIES-4236</strain>
    </source>
</reference>
<sequence length="748" mass="82531">MQTNSEPQQGKIVVAADEYTLTNTGFDRAPDTEIFVKNIANWFTGGAKGKFHVYSANSGLIQSRLAKTMTDAGHTWTVNVNQKFDLDTLKQYNGVFLGGVPKDNQVLIDYVKSGGNVYLMAGTGYGTYEDEAKRWKTFLNEFGLEISPYKININGNLVITSNHPIFAGVKCLYCELAQPILNTKPDVKNQQVFHSDPGLYAAFENPGTQQGKIVVAADQRPLTDVGFDRAPDTEIFVKNIANWFTGGAKGKFHVYSANSGLIQSRLKKTMTDAGHTWTVNVSQKFDLDTLKQYNGIFLGAEPKDNQVLIDYVKSGGNVYLMAGTGYGTYEDEAKRWKTFLNEFGLEISPYKININGNLVITSNHPIFAGVKCLYCELAQPILNTKPDVKNQQVFHSDPGLYAAFENPGTQQGKIVVAADQRPLTDVGFDRAPDTEIFVKNIANWFTGGAKGKFHVYSANSGLIQSRLKKTMTDAGHTWTVNVSQKFDLDTLKQYNGIFLGAESKDNQVLIDYVKSGGNVYLMAGTALGGYEDEAKRWKTFLNEFGLEISPHEINIKGNRTINSSHPIFAGVKYLYSVIAQPILNTKPEAKDHQVFHTDPGLYAAAVYNRIVTSGQFEVKSNFDTGVEFTNTQTKEVSYKFVPSGTWIPGKREEGFTEVTAAGVKGMSPELQTVWNESLKELQKYLKYPNNTAFALVAVNKTTGVVTEVSAATTIVLKPGETLVFIVNDFPPDYGDNVGSLTVNWSALN</sequence>
<name>A0AAV3XNX5_9CYAN</name>
<proteinExistence type="predicted"/>
<dbReference type="Proteomes" id="UP001050975">
    <property type="component" value="Unassembled WGS sequence"/>
</dbReference>
<evidence type="ECO:0000313" key="1">
    <source>
        <dbReference type="EMBL" id="GET41277.1"/>
    </source>
</evidence>
<protein>
    <submittedName>
        <fullName evidence="1">Uncharacterized protein</fullName>
    </submittedName>
</protein>
<comment type="caution">
    <text evidence="1">The sequence shown here is derived from an EMBL/GenBank/DDBJ whole genome shotgun (WGS) entry which is preliminary data.</text>
</comment>
<organism evidence="1 2">
    <name type="scientific">Microseira wollei NIES-4236</name>
    <dbReference type="NCBI Taxonomy" id="2530354"/>
    <lineage>
        <taxon>Bacteria</taxon>
        <taxon>Bacillati</taxon>
        <taxon>Cyanobacteriota</taxon>
        <taxon>Cyanophyceae</taxon>
        <taxon>Oscillatoriophycideae</taxon>
        <taxon>Aerosakkonematales</taxon>
        <taxon>Aerosakkonemataceae</taxon>
        <taxon>Microseira</taxon>
    </lineage>
</organism>
<gene>
    <name evidence="1" type="ORF">MiSe_60890</name>
</gene>
<dbReference type="EMBL" id="BLAY01000116">
    <property type="protein sequence ID" value="GET41277.1"/>
    <property type="molecule type" value="Genomic_DNA"/>
</dbReference>
<accession>A0AAV3XNX5</accession>
<dbReference type="AlphaFoldDB" id="A0AAV3XNX5"/>
<dbReference type="InterPro" id="IPR029062">
    <property type="entry name" value="Class_I_gatase-like"/>
</dbReference>